<gene>
    <name evidence="1" type="ORF">LCGC14_2961310</name>
</gene>
<comment type="caution">
    <text evidence="1">The sequence shown here is derived from an EMBL/GenBank/DDBJ whole genome shotgun (WGS) entry which is preliminary data.</text>
</comment>
<dbReference type="EMBL" id="LAZR01059950">
    <property type="protein sequence ID" value="KKK66712.1"/>
    <property type="molecule type" value="Genomic_DNA"/>
</dbReference>
<protein>
    <submittedName>
        <fullName evidence="1">Uncharacterized protein</fullName>
    </submittedName>
</protein>
<accession>A0A0F8XC07</accession>
<evidence type="ECO:0000313" key="1">
    <source>
        <dbReference type="EMBL" id="KKK66712.1"/>
    </source>
</evidence>
<feature type="non-terminal residue" evidence="1">
    <location>
        <position position="1"/>
    </location>
</feature>
<proteinExistence type="predicted"/>
<reference evidence="1" key="1">
    <citation type="journal article" date="2015" name="Nature">
        <title>Complex archaea that bridge the gap between prokaryotes and eukaryotes.</title>
        <authorList>
            <person name="Spang A."/>
            <person name="Saw J.H."/>
            <person name="Jorgensen S.L."/>
            <person name="Zaremba-Niedzwiedzka K."/>
            <person name="Martijn J."/>
            <person name="Lind A.E."/>
            <person name="van Eijk R."/>
            <person name="Schleper C."/>
            <person name="Guy L."/>
            <person name="Ettema T.J."/>
        </authorList>
    </citation>
    <scope>NUCLEOTIDE SEQUENCE</scope>
</reference>
<sequence>VYEAIGTIAAVDTLLVRGAGGVINGGLTTLTAGIANMRQDSGNASGCTIGGLGADAGTAITIDAVIYRDGGTHLTGVAATGQTLMPEYSIASVGFAEIVVGISKQVAGFASGQASTGFIAYKWLEMPSGDLA</sequence>
<name>A0A0F8XC07_9ZZZZ</name>
<dbReference type="AlphaFoldDB" id="A0A0F8XC07"/>
<organism evidence="1">
    <name type="scientific">marine sediment metagenome</name>
    <dbReference type="NCBI Taxonomy" id="412755"/>
    <lineage>
        <taxon>unclassified sequences</taxon>
        <taxon>metagenomes</taxon>
        <taxon>ecological metagenomes</taxon>
    </lineage>
</organism>